<comment type="similarity">
    <text evidence="1 3">Belongs to the VPS16 family.</text>
</comment>
<keyword evidence="7" id="KW-1185">Reference proteome</keyword>
<dbReference type="GO" id="GO:0016197">
    <property type="term" value="P:endosomal transport"/>
    <property type="evidence" value="ECO:0007669"/>
    <property type="project" value="TreeGrafter"/>
</dbReference>
<keyword evidence="3" id="KW-0472">Membrane</keyword>
<dbReference type="Pfam" id="PF04841">
    <property type="entry name" value="Vps16_N"/>
    <property type="match status" value="1"/>
</dbReference>
<dbReference type="GO" id="GO:0003779">
    <property type="term" value="F:actin binding"/>
    <property type="evidence" value="ECO:0007669"/>
    <property type="project" value="TreeGrafter"/>
</dbReference>
<protein>
    <recommendedName>
        <fullName evidence="2 3">Vacuolar protein sorting-associated protein 16 homolog</fullName>
    </recommendedName>
</protein>
<dbReference type="EnsemblMetazoa" id="XM_019994814.1">
    <property type="protein sequence ID" value="XP_019850373.1"/>
    <property type="gene ID" value="LOC100632999"/>
</dbReference>
<dbReference type="InterPro" id="IPR038132">
    <property type="entry name" value="Vps16_C_sf"/>
</dbReference>
<dbReference type="AlphaFoldDB" id="A0A1X7V6T3"/>
<dbReference type="KEGG" id="aqu:100632999"/>
<evidence type="ECO:0000256" key="1">
    <source>
        <dbReference type="ARBA" id="ARBA00009250"/>
    </source>
</evidence>
<keyword evidence="3" id="KW-0458">Lysosome</keyword>
<evidence type="ECO:0000313" key="7">
    <source>
        <dbReference type="Proteomes" id="UP000007879"/>
    </source>
</evidence>
<evidence type="ECO:0000259" key="5">
    <source>
        <dbReference type="Pfam" id="PF04841"/>
    </source>
</evidence>
<comment type="function">
    <text evidence="3">Plays a role in vesicle-mediated protein trafficking to lysosomal compartments including the endocytic membrane transport and autophagic pathways. Believed to act as a core component of the putative HOPS and CORVET endosomal tethering complexes.</text>
</comment>
<evidence type="ECO:0000256" key="2">
    <source>
        <dbReference type="ARBA" id="ARBA00017947"/>
    </source>
</evidence>
<sequence length="860" mass="97275">MADGFDVGEILSGANLDWTPLGEGFAKCYMNYDELEWKVDLANQKAVVAPYGGSIAVLTKHEGWSDITTYTLAAKKIGFIKLEGGKIVGMGWTASEDLVLIYDDGTMVVYTVHGVMKFQRLLAREIRDHRVAQVRFFHSIEGFAGFAVMTFDYHFYVVADSDRDKDDIRVKTLAELPSGTLNTCPSCWAVMPSGKNVGVIAVVEGQVYLMQSFETVPISVACKDSNRQWTSIAISLSGKAAALIDKTGYIWAGSSDFKSQEVEFDIQSSSNVLQMEWSGNDFIVLLYEKFIFLKGLAKHWCKLPSKGPCVLAAEIDGVRLVTNTTCEFIHRVPKSSLSVLKVASLQPGAILNDAYKEYIGDESHKADEYIRYIKDKLPDAVLQCISAASEEFEPKIQQALLMSANFGKGFLGPDVSDDIITAFVETARNLRVLNFVRDPAIGIPITYRQFSRLSPGVLVDRLTNHRQYPVALEICNYLKLPSDVGEVKVLTQWALHKVRDKTVSDTKVANMILTRFKSCGIVISYADIARVARQEDRRTLAAQLLEHEVLVEDQVQMLLEMDEADKALDKATSSWDAQLVYEVLERMKGSQRTSDYMKVFNHRPTAAALYKKYCKENDSEGLVNLCHQESDFVGAGIHLLSQAYRVAKPKEEKDEKERKEAKERFLVPRQELVKQAYKEFTDGQLSFHMKVIEDQDRLHREQTQLKEDHKFDTVGLTLFSTIMECVRRSQFKVADNLKKKFAMPDTLFWWAKLRALASVANFEEIERFSKQKKSPIGYEPFVEVCLQKNRFTEANKYIPRCPPNKRCRLYMITGDWHKAAETAASERNIAALDEMLQRQGRNDAALVDYIKQIKMKLGAQ</sequence>
<feature type="domain" description="Vps16 N-terminal" evidence="5">
    <location>
        <begin position="17"/>
        <end position="417"/>
    </location>
</feature>
<dbReference type="GO" id="GO:0005765">
    <property type="term" value="C:lysosomal membrane"/>
    <property type="evidence" value="ECO:0007669"/>
    <property type="project" value="UniProtKB-SubCell"/>
</dbReference>
<accession>A0A1X7V6T3</accession>
<name>A0A1X7V6T3_AMPQE</name>
<dbReference type="GO" id="GO:0006886">
    <property type="term" value="P:intracellular protein transport"/>
    <property type="evidence" value="ECO:0007669"/>
    <property type="project" value="InterPro"/>
</dbReference>
<gene>
    <name evidence="6" type="primary">100632999</name>
</gene>
<evidence type="ECO:0000259" key="4">
    <source>
        <dbReference type="Pfam" id="PF04840"/>
    </source>
</evidence>
<keyword evidence="3" id="KW-0967">Endosome</keyword>
<dbReference type="Gene3D" id="1.10.150.780">
    <property type="entry name" value="Vps16, C-terminal region"/>
    <property type="match status" value="1"/>
</dbReference>
<evidence type="ECO:0000313" key="6">
    <source>
        <dbReference type="EnsemblMetazoa" id="Aqu2.1.35995_001"/>
    </source>
</evidence>
<dbReference type="InterPro" id="IPR016534">
    <property type="entry name" value="VPS16"/>
</dbReference>
<reference evidence="6" key="2">
    <citation type="submission" date="2017-05" db="UniProtKB">
        <authorList>
            <consortium name="EnsemblMetazoa"/>
        </authorList>
    </citation>
    <scope>IDENTIFICATION</scope>
</reference>
<proteinExistence type="inferred from homology"/>
<dbReference type="PIRSF" id="PIRSF007949">
    <property type="entry name" value="VPS16"/>
    <property type="match status" value="1"/>
</dbReference>
<dbReference type="OrthoDB" id="1792at2759"/>
<dbReference type="GO" id="GO:0033263">
    <property type="term" value="C:CORVET complex"/>
    <property type="evidence" value="ECO:0007669"/>
    <property type="project" value="UniProtKB-UniRule"/>
</dbReference>
<dbReference type="Pfam" id="PF04840">
    <property type="entry name" value="Vps16_C"/>
    <property type="match status" value="1"/>
</dbReference>
<dbReference type="GO" id="GO:0042144">
    <property type="term" value="P:vacuole fusion, non-autophagic"/>
    <property type="evidence" value="ECO:0007669"/>
    <property type="project" value="TreeGrafter"/>
</dbReference>
<dbReference type="InParanoid" id="A0A1X7V6T3"/>
<dbReference type="Proteomes" id="UP000007879">
    <property type="component" value="Unassembled WGS sequence"/>
</dbReference>
<dbReference type="GO" id="GO:0030897">
    <property type="term" value="C:HOPS complex"/>
    <property type="evidence" value="ECO:0007669"/>
    <property type="project" value="UniProtKB-UniRule"/>
</dbReference>
<dbReference type="InterPro" id="IPR006925">
    <property type="entry name" value="Vps16_C"/>
</dbReference>
<evidence type="ECO:0000256" key="3">
    <source>
        <dbReference type="PIRNR" id="PIRNR007949"/>
    </source>
</evidence>
<keyword evidence="3" id="KW-0813">Transport</keyword>
<dbReference type="eggNOG" id="KOG2280">
    <property type="taxonomic scope" value="Eukaryota"/>
</dbReference>
<reference evidence="7" key="1">
    <citation type="journal article" date="2010" name="Nature">
        <title>The Amphimedon queenslandica genome and the evolution of animal complexity.</title>
        <authorList>
            <person name="Srivastava M."/>
            <person name="Simakov O."/>
            <person name="Chapman J."/>
            <person name="Fahey B."/>
            <person name="Gauthier M.E."/>
            <person name="Mitros T."/>
            <person name="Richards G.S."/>
            <person name="Conaco C."/>
            <person name="Dacre M."/>
            <person name="Hellsten U."/>
            <person name="Larroux C."/>
            <person name="Putnam N.H."/>
            <person name="Stanke M."/>
            <person name="Adamska M."/>
            <person name="Darling A."/>
            <person name="Degnan S.M."/>
            <person name="Oakley T.H."/>
            <person name="Plachetzki D.C."/>
            <person name="Zhai Y."/>
            <person name="Adamski M."/>
            <person name="Calcino A."/>
            <person name="Cummins S.F."/>
            <person name="Goodstein D.M."/>
            <person name="Harris C."/>
            <person name="Jackson D.J."/>
            <person name="Leys S.P."/>
            <person name="Shu S."/>
            <person name="Woodcroft B.J."/>
            <person name="Vervoort M."/>
            <person name="Kosik K.S."/>
            <person name="Manning G."/>
            <person name="Degnan B.M."/>
            <person name="Rokhsar D.S."/>
        </authorList>
    </citation>
    <scope>NUCLEOTIDE SEQUENCE [LARGE SCALE GENOMIC DNA]</scope>
</reference>
<dbReference type="InterPro" id="IPR006926">
    <property type="entry name" value="Vps16_N"/>
</dbReference>
<keyword evidence="3" id="KW-0653">Protein transport</keyword>
<comment type="subcellular location">
    <subcellularLocation>
        <location evidence="3">Late endosome membrane</location>
        <topology evidence="3">Peripheral membrane protein</topology>
        <orientation evidence="3">Cytoplasmic side</orientation>
    </subcellularLocation>
    <subcellularLocation>
        <location evidence="3">Lysosome membrane</location>
        <topology evidence="3">Peripheral membrane protein</topology>
        <orientation evidence="3">Cytoplasmic side</orientation>
    </subcellularLocation>
    <text evidence="3">Cytoplasmic, peripheral membrane protein associated with late endosomes/lysosomes.</text>
</comment>
<dbReference type="GO" id="GO:0031902">
    <property type="term" value="C:late endosome membrane"/>
    <property type="evidence" value="ECO:0007669"/>
    <property type="project" value="UniProtKB-SubCell"/>
</dbReference>
<dbReference type="PANTHER" id="PTHR12811">
    <property type="entry name" value="VACUOLAR PROTEIN SORTING VPS16"/>
    <property type="match status" value="1"/>
</dbReference>
<organism evidence="6">
    <name type="scientific">Amphimedon queenslandica</name>
    <name type="common">Sponge</name>
    <dbReference type="NCBI Taxonomy" id="400682"/>
    <lineage>
        <taxon>Eukaryota</taxon>
        <taxon>Metazoa</taxon>
        <taxon>Porifera</taxon>
        <taxon>Demospongiae</taxon>
        <taxon>Heteroscleromorpha</taxon>
        <taxon>Haplosclerida</taxon>
        <taxon>Niphatidae</taxon>
        <taxon>Amphimedon</taxon>
    </lineage>
</organism>
<dbReference type="EnsemblMetazoa" id="Aqu2.1.35995_001">
    <property type="protein sequence ID" value="Aqu2.1.35995_001"/>
    <property type="gene ID" value="Aqu2.1.35995"/>
</dbReference>
<dbReference type="STRING" id="400682.A0A1X7V6T3"/>
<dbReference type="OMA" id="WCGDDCL"/>
<feature type="domain" description="Vps16 C-terminal" evidence="4">
    <location>
        <begin position="523"/>
        <end position="848"/>
    </location>
</feature>
<dbReference type="PANTHER" id="PTHR12811:SF0">
    <property type="entry name" value="VACUOLAR PROTEIN SORTING-ASSOCIATED PROTEIN 16 HOMOLOG"/>
    <property type="match status" value="1"/>
</dbReference>